<keyword evidence="1" id="KW-1133">Transmembrane helix</keyword>
<evidence type="ECO:0000313" key="3">
    <source>
        <dbReference type="Proteomes" id="UP000250235"/>
    </source>
</evidence>
<dbReference type="AlphaFoldDB" id="A0A2Z7CD11"/>
<dbReference type="EMBL" id="KQ996737">
    <property type="protein sequence ID" value="KZV44575.1"/>
    <property type="molecule type" value="Genomic_DNA"/>
</dbReference>
<evidence type="ECO:0000313" key="2">
    <source>
        <dbReference type="EMBL" id="KZV44575.1"/>
    </source>
</evidence>
<feature type="transmembrane region" description="Helical" evidence="1">
    <location>
        <begin position="12"/>
        <end position="28"/>
    </location>
</feature>
<gene>
    <name evidence="2" type="ORF">F511_11261</name>
</gene>
<accession>A0A2Z7CD11</accession>
<keyword evidence="1" id="KW-0472">Membrane</keyword>
<proteinExistence type="predicted"/>
<sequence>MTSLPASDLTGGIWVIRFFVITSTFKWISELKILQRLDTGIDHRYKLRVFTK</sequence>
<name>A0A2Z7CD11_9LAMI</name>
<dbReference type="Proteomes" id="UP000250235">
    <property type="component" value="Unassembled WGS sequence"/>
</dbReference>
<protein>
    <submittedName>
        <fullName evidence="2">Uncharacterized protein</fullName>
    </submittedName>
</protein>
<keyword evidence="3" id="KW-1185">Reference proteome</keyword>
<reference evidence="2 3" key="1">
    <citation type="journal article" date="2015" name="Proc. Natl. Acad. Sci. U.S.A.">
        <title>The resurrection genome of Boea hygrometrica: A blueprint for survival of dehydration.</title>
        <authorList>
            <person name="Xiao L."/>
            <person name="Yang G."/>
            <person name="Zhang L."/>
            <person name="Yang X."/>
            <person name="Zhao S."/>
            <person name="Ji Z."/>
            <person name="Zhou Q."/>
            <person name="Hu M."/>
            <person name="Wang Y."/>
            <person name="Chen M."/>
            <person name="Xu Y."/>
            <person name="Jin H."/>
            <person name="Xiao X."/>
            <person name="Hu G."/>
            <person name="Bao F."/>
            <person name="Hu Y."/>
            <person name="Wan P."/>
            <person name="Li L."/>
            <person name="Deng X."/>
            <person name="Kuang T."/>
            <person name="Xiang C."/>
            <person name="Zhu J.K."/>
            <person name="Oliver M.J."/>
            <person name="He Y."/>
        </authorList>
    </citation>
    <scope>NUCLEOTIDE SEQUENCE [LARGE SCALE GENOMIC DNA]</scope>
    <source>
        <strain evidence="3">cv. XS01</strain>
    </source>
</reference>
<evidence type="ECO:0000256" key="1">
    <source>
        <dbReference type="SAM" id="Phobius"/>
    </source>
</evidence>
<organism evidence="2 3">
    <name type="scientific">Dorcoceras hygrometricum</name>
    <dbReference type="NCBI Taxonomy" id="472368"/>
    <lineage>
        <taxon>Eukaryota</taxon>
        <taxon>Viridiplantae</taxon>
        <taxon>Streptophyta</taxon>
        <taxon>Embryophyta</taxon>
        <taxon>Tracheophyta</taxon>
        <taxon>Spermatophyta</taxon>
        <taxon>Magnoliopsida</taxon>
        <taxon>eudicotyledons</taxon>
        <taxon>Gunneridae</taxon>
        <taxon>Pentapetalae</taxon>
        <taxon>asterids</taxon>
        <taxon>lamiids</taxon>
        <taxon>Lamiales</taxon>
        <taxon>Gesneriaceae</taxon>
        <taxon>Didymocarpoideae</taxon>
        <taxon>Trichosporeae</taxon>
        <taxon>Loxocarpinae</taxon>
        <taxon>Dorcoceras</taxon>
    </lineage>
</organism>
<keyword evidence="1" id="KW-0812">Transmembrane</keyword>